<dbReference type="Pfam" id="PF13174">
    <property type="entry name" value="TPR_6"/>
    <property type="match status" value="2"/>
</dbReference>
<dbReference type="SUPFAM" id="SSF48452">
    <property type="entry name" value="TPR-like"/>
    <property type="match status" value="2"/>
</dbReference>
<evidence type="ECO:0000313" key="3">
    <source>
        <dbReference type="Proteomes" id="UP000029868"/>
    </source>
</evidence>
<feature type="coiled-coil region" evidence="1">
    <location>
        <begin position="105"/>
        <end position="132"/>
    </location>
</feature>
<proteinExistence type="predicted"/>
<reference evidence="2 3" key="1">
    <citation type="submission" date="2014-08" db="EMBL/GenBank/DDBJ databases">
        <title>Genomic and Phenotypic Diversity of Colwellia psychrerythraea strains from Disparate Marine Basins.</title>
        <authorList>
            <person name="Techtmann S.M."/>
            <person name="Stelling S.C."/>
            <person name="Utturkar S.M."/>
            <person name="Alshibli N."/>
            <person name="Harris A."/>
            <person name="Brown S.D."/>
            <person name="Hazen T.C."/>
        </authorList>
    </citation>
    <scope>NUCLEOTIDE SEQUENCE [LARGE SCALE GENOMIC DNA]</scope>
    <source>
        <strain evidence="2 3">GAB14E</strain>
    </source>
</reference>
<organism evidence="2 3">
    <name type="scientific">Colwellia psychrerythraea</name>
    <name type="common">Vibrio psychroerythus</name>
    <dbReference type="NCBI Taxonomy" id="28229"/>
    <lineage>
        <taxon>Bacteria</taxon>
        <taxon>Pseudomonadati</taxon>
        <taxon>Pseudomonadota</taxon>
        <taxon>Gammaproteobacteria</taxon>
        <taxon>Alteromonadales</taxon>
        <taxon>Colwelliaceae</taxon>
        <taxon>Colwellia</taxon>
    </lineage>
</organism>
<evidence type="ECO:0000313" key="2">
    <source>
        <dbReference type="EMBL" id="KGJ94824.1"/>
    </source>
</evidence>
<dbReference type="PROSITE" id="PS51257">
    <property type="entry name" value="PROKAR_LIPOPROTEIN"/>
    <property type="match status" value="1"/>
</dbReference>
<comment type="caution">
    <text evidence="2">The sequence shown here is derived from an EMBL/GenBank/DDBJ whole genome shotgun (WGS) entry which is preliminary data.</text>
</comment>
<dbReference type="Gene3D" id="1.25.40.10">
    <property type="entry name" value="Tetratricopeptide repeat domain"/>
    <property type="match status" value="2"/>
</dbReference>
<name>A0A099KVP8_COLPS</name>
<dbReference type="EMBL" id="JQEC01000016">
    <property type="protein sequence ID" value="KGJ94824.1"/>
    <property type="molecule type" value="Genomic_DNA"/>
</dbReference>
<sequence length="947" mass="109562">MPRNLSTLIFSKLNATKFWLLLVCCLSLLLSACNEKESSRQTLQNIDNAEQSKSRAQKKNIATSEGDIRDAYINYLKHASKSDLSRADALNRLAAIEFKLSEELLQSETAEAAQEKLANEKLNRTIELLETSIKDYPKAKHNDVTLYQLAKAYDQQGEYDQTHETLKLLAKGYPKSRYYLEAQFRLAEYAFSAKKYTLAEDKYTEIIIAKNNAVFYEKSLYKRGWSRFKQEFYIEAADDFVQAINFNDFQQYEQLSASQQSLFDEYFRAMGLSFSYLGGVEPLNLYFQQTEHVNNLYYIYSSLSDTFLKQQRYNDSVGTLNSYISQFPDSEFSAQASLKVVDIWKKSGFVEQRKKAFEQFYSNYQPTSSYWLNKKGRYKKRYEMISLALKNHILIETATYHKEYQKSNKLADFTRAERWYKNYLAHFSAYSRQDNIHFLFASLYLQHNMQELAYKHYKLAGFDEQTVTNKAAAYQVITLADKLLTDATNPESKAIWLNRLIEASTLYAQQYPTDEQAIKVIARASDAAYNNKRFDDTIHLAELVISNKSTKLINTINMVKAHAYFQTKEYLAAESSYFALMKTQELSAKDKSSATEGLALAIFYQGKSAVEQKEIPLAIEHYARISQLTPKSETAASGLFDAIALSIQSEQWLPAIDYIKRFRSLYPQHKNSNDIAKKLSVAYLNSKQDIAAAKELEKLSSHENSKEYKMASLLKAADLYQQNNDISSAVRSLKKYIKTYPQPFMPYFEAMYQLTQLYAQSNELNKSLFWHRRILSTDKKTPSSAKNERTNFIASNAAIALARQESRGFSTVKLVRPLKKNLKRKKQKMQASVNYYARASSYGVAETATEATYAIATIYNDFSQALLTSEVPKHLSDDEKEQYLFLLEDQAFPFEEKAIEFYEVNLAYTQDDIYDQWIKKSHQALQRLFPIRYKREPKVENFINVLH</sequence>
<protein>
    <submittedName>
        <fullName evidence="2">Tetratricopeptide repeat-containing protein</fullName>
    </submittedName>
</protein>
<dbReference type="OrthoDB" id="9806825at2"/>
<dbReference type="RefSeq" id="WP_033081744.1">
    <property type="nucleotide sequence ID" value="NZ_JQEC01000016.1"/>
</dbReference>
<dbReference type="Proteomes" id="UP000029868">
    <property type="component" value="Unassembled WGS sequence"/>
</dbReference>
<dbReference type="AlphaFoldDB" id="A0A099KVP8"/>
<accession>A0A099KVP8</accession>
<keyword evidence="1" id="KW-0175">Coiled coil</keyword>
<gene>
    <name evidence="2" type="ORF">GAB14E_2058</name>
</gene>
<dbReference type="PATRIC" id="fig|28229.3.peg.1673"/>
<dbReference type="InterPro" id="IPR011990">
    <property type="entry name" value="TPR-like_helical_dom_sf"/>
</dbReference>
<dbReference type="InterPro" id="IPR019734">
    <property type="entry name" value="TPR_rpt"/>
</dbReference>
<dbReference type="SMART" id="SM00028">
    <property type="entry name" value="TPR"/>
    <property type="match status" value="5"/>
</dbReference>
<evidence type="ECO:0000256" key="1">
    <source>
        <dbReference type="SAM" id="Coils"/>
    </source>
</evidence>